<comment type="caution">
    <text evidence="3">The sequence shown here is derived from an EMBL/GenBank/DDBJ whole genome shotgun (WGS) entry which is preliminary data.</text>
</comment>
<feature type="transmembrane region" description="Helical" evidence="1">
    <location>
        <begin position="235"/>
        <end position="253"/>
    </location>
</feature>
<dbReference type="InterPro" id="IPR002656">
    <property type="entry name" value="Acyl_transf_3_dom"/>
</dbReference>
<reference evidence="3 4" key="1">
    <citation type="submission" date="2018-01" db="EMBL/GenBank/DDBJ databases">
        <title>Whole genome sequencing of Histamine producing bacteria.</title>
        <authorList>
            <person name="Butler K."/>
        </authorList>
    </citation>
    <scope>NUCLEOTIDE SEQUENCE [LARGE SCALE GENOMIC DNA]</scope>
    <source>
        <strain evidence="3 4">DSM 100436</strain>
    </source>
</reference>
<dbReference type="EMBL" id="PYMA01000001">
    <property type="protein sequence ID" value="PSW21951.1"/>
    <property type="molecule type" value="Genomic_DNA"/>
</dbReference>
<feature type="transmembrane region" description="Helical" evidence="1">
    <location>
        <begin position="164"/>
        <end position="184"/>
    </location>
</feature>
<protein>
    <recommendedName>
        <fullName evidence="2">Acyltransferase 3 domain-containing protein</fullName>
    </recommendedName>
</protein>
<feature type="transmembrane region" description="Helical" evidence="1">
    <location>
        <begin position="204"/>
        <end position="223"/>
    </location>
</feature>
<keyword evidence="1" id="KW-1133">Transmembrane helix</keyword>
<evidence type="ECO:0000313" key="3">
    <source>
        <dbReference type="EMBL" id="PSW21951.1"/>
    </source>
</evidence>
<sequence>MPGHSNIERFHYLDAMRAILMMLGVVIHSANVYSPIQGWLIYNPETLYLAGLSADIITSFRMPAFFVVAGFFCYLTLTKYSATKFLKFRLKRIIIPFIATAIILNSVQAFILFKTGWLDTNIKNYVLNGEYISHLWFLVNLTSYFIFSAFFYSIRHIFPARKSINITISPVLIFFTLPFLHIIILSLNKTGIPIYDDIMGLTSIYSLLKYLPFFIFGIYICYNKKIIDVIIKTKTQTYLFTVTAITTINILFIREADSLINNITSTYFGYLLQWALVFLCFKLFYIAFNKQSNTFLYLSNASYTVYLFHHIIVVILGLMFIQYNVPPMIGFPTLILSTIAITLWIHSNIISKNKYASLAFNGR</sequence>
<keyword evidence="4" id="KW-1185">Reference proteome</keyword>
<dbReference type="PANTHER" id="PTHR36927:SF1">
    <property type="entry name" value="MDO-LIKE PROTEIN"/>
    <property type="match status" value="1"/>
</dbReference>
<name>A0A2T3P0A6_9GAMM</name>
<dbReference type="AlphaFoldDB" id="A0A2T3P0A6"/>
<dbReference type="PANTHER" id="PTHR36927">
    <property type="entry name" value="BLR4337 PROTEIN"/>
    <property type="match status" value="1"/>
</dbReference>
<feature type="transmembrane region" description="Helical" evidence="1">
    <location>
        <begin position="93"/>
        <end position="113"/>
    </location>
</feature>
<keyword evidence="1" id="KW-0812">Transmembrane</keyword>
<dbReference type="Proteomes" id="UP000241771">
    <property type="component" value="Unassembled WGS sequence"/>
</dbReference>
<dbReference type="InterPro" id="IPR050623">
    <property type="entry name" value="Glucan_succinyl_AcylTrfase"/>
</dbReference>
<feature type="transmembrane region" description="Helical" evidence="1">
    <location>
        <begin position="62"/>
        <end position="81"/>
    </location>
</feature>
<gene>
    <name evidence="3" type="ORF">C9I98_01420</name>
</gene>
<keyword evidence="1" id="KW-0472">Membrane</keyword>
<feature type="domain" description="Acyltransferase 3" evidence="2">
    <location>
        <begin position="11"/>
        <end position="345"/>
    </location>
</feature>
<feature type="transmembrane region" description="Helical" evidence="1">
    <location>
        <begin position="265"/>
        <end position="288"/>
    </location>
</feature>
<feature type="transmembrane region" description="Helical" evidence="1">
    <location>
        <begin position="300"/>
        <end position="321"/>
    </location>
</feature>
<dbReference type="Pfam" id="PF01757">
    <property type="entry name" value="Acyl_transf_3"/>
    <property type="match status" value="1"/>
</dbReference>
<organism evidence="3 4">
    <name type="scientific">Photobacterium sanctipauli</name>
    <dbReference type="NCBI Taxonomy" id="1342794"/>
    <lineage>
        <taxon>Bacteria</taxon>
        <taxon>Pseudomonadati</taxon>
        <taxon>Pseudomonadota</taxon>
        <taxon>Gammaproteobacteria</taxon>
        <taxon>Vibrionales</taxon>
        <taxon>Vibrionaceae</taxon>
        <taxon>Photobacterium</taxon>
    </lineage>
</organism>
<proteinExistence type="predicted"/>
<feature type="transmembrane region" description="Helical" evidence="1">
    <location>
        <begin position="327"/>
        <end position="345"/>
    </location>
</feature>
<dbReference type="GO" id="GO:0016747">
    <property type="term" value="F:acyltransferase activity, transferring groups other than amino-acyl groups"/>
    <property type="evidence" value="ECO:0007669"/>
    <property type="project" value="InterPro"/>
</dbReference>
<accession>A0A2T3P0A6</accession>
<feature type="transmembrane region" description="Helical" evidence="1">
    <location>
        <begin position="133"/>
        <end position="152"/>
    </location>
</feature>
<evidence type="ECO:0000313" key="4">
    <source>
        <dbReference type="Proteomes" id="UP000241771"/>
    </source>
</evidence>
<evidence type="ECO:0000259" key="2">
    <source>
        <dbReference type="Pfam" id="PF01757"/>
    </source>
</evidence>
<dbReference type="RefSeq" id="WP_107271470.1">
    <property type="nucleotide sequence ID" value="NZ_PYMA01000001.1"/>
</dbReference>
<feature type="transmembrane region" description="Helical" evidence="1">
    <location>
        <begin position="20"/>
        <end position="42"/>
    </location>
</feature>
<evidence type="ECO:0000256" key="1">
    <source>
        <dbReference type="SAM" id="Phobius"/>
    </source>
</evidence>